<feature type="domain" description="AB hydrolase-1" evidence="2">
    <location>
        <begin position="38"/>
        <end position="251"/>
    </location>
</feature>
<keyword evidence="1" id="KW-0732">Signal</keyword>
<accession>A0A916UEA3</accession>
<dbReference type="EMBL" id="BMGG01000005">
    <property type="protein sequence ID" value="GGC69837.1"/>
    <property type="molecule type" value="Genomic_DNA"/>
</dbReference>
<dbReference type="PANTHER" id="PTHR37017">
    <property type="entry name" value="AB HYDROLASE-1 DOMAIN-CONTAINING PROTEIN-RELATED"/>
    <property type="match status" value="1"/>
</dbReference>
<feature type="signal peptide" evidence="1">
    <location>
        <begin position="1"/>
        <end position="26"/>
    </location>
</feature>
<dbReference type="PANTHER" id="PTHR37017:SF11">
    <property type="entry name" value="ESTERASE_LIPASE_THIOESTERASE DOMAIN-CONTAINING PROTEIN"/>
    <property type="match status" value="1"/>
</dbReference>
<reference evidence="3" key="2">
    <citation type="submission" date="2020-09" db="EMBL/GenBank/DDBJ databases">
        <authorList>
            <person name="Sun Q."/>
            <person name="Zhou Y."/>
        </authorList>
    </citation>
    <scope>NUCLEOTIDE SEQUENCE</scope>
    <source>
        <strain evidence="3">CGMCC 1.12919</strain>
    </source>
</reference>
<dbReference type="RefSeq" id="WP_188610034.1">
    <property type="nucleotide sequence ID" value="NZ_BMGG01000005.1"/>
</dbReference>
<dbReference type="InterPro" id="IPR052897">
    <property type="entry name" value="Sec-Metab_Biosynth_Hydrolase"/>
</dbReference>
<dbReference type="Pfam" id="PF12697">
    <property type="entry name" value="Abhydrolase_6"/>
    <property type="match status" value="1"/>
</dbReference>
<dbReference type="SUPFAM" id="SSF53474">
    <property type="entry name" value="alpha/beta-Hydrolases"/>
    <property type="match status" value="1"/>
</dbReference>
<dbReference type="Gene3D" id="3.40.50.1820">
    <property type="entry name" value="alpha/beta hydrolase"/>
    <property type="match status" value="1"/>
</dbReference>
<dbReference type="AlphaFoldDB" id="A0A916UEA3"/>
<keyword evidence="3" id="KW-0378">Hydrolase</keyword>
<protein>
    <submittedName>
        <fullName evidence="3">Alpha/beta hydrolase</fullName>
    </submittedName>
</protein>
<evidence type="ECO:0000256" key="1">
    <source>
        <dbReference type="SAM" id="SignalP"/>
    </source>
</evidence>
<organism evidence="3 4">
    <name type="scientific">Chelatococcus reniformis</name>
    <dbReference type="NCBI Taxonomy" id="1494448"/>
    <lineage>
        <taxon>Bacteria</taxon>
        <taxon>Pseudomonadati</taxon>
        <taxon>Pseudomonadota</taxon>
        <taxon>Alphaproteobacteria</taxon>
        <taxon>Hyphomicrobiales</taxon>
        <taxon>Chelatococcaceae</taxon>
        <taxon>Chelatococcus</taxon>
    </lineage>
</organism>
<keyword evidence="4" id="KW-1185">Reference proteome</keyword>
<proteinExistence type="predicted"/>
<evidence type="ECO:0000313" key="4">
    <source>
        <dbReference type="Proteomes" id="UP000637002"/>
    </source>
</evidence>
<dbReference type="InterPro" id="IPR000073">
    <property type="entry name" value="AB_hydrolase_1"/>
</dbReference>
<dbReference type="Proteomes" id="UP000637002">
    <property type="component" value="Unassembled WGS sequence"/>
</dbReference>
<sequence length="275" mass="28492">MSFRSKVRSGLAATVAALALVGPLVAAGSAAADPVKTIVMVHGAFADGSSWHKVIPLLQAKGYTVVAVQSPLSSLGADVAATDRAIALQTGPVLLVGHSWGGTVITEAGTDDKVAGLVYVAAMANDAGQSFIDRTKGYPKPPGVESLRTDSSGFVSLTPEGFARDFAPDLPAAEAAELAAVQGPIFGKCFEERVTNAAWKSKPSWYIVAKNDRMLDPGLQAFLAKEIKARTTELESSHVPMLSEPEKVAAVIAQAAEEAGAALGAKQPDQAKQQQ</sequence>
<dbReference type="InterPro" id="IPR029058">
    <property type="entry name" value="AB_hydrolase_fold"/>
</dbReference>
<dbReference type="GO" id="GO:0016787">
    <property type="term" value="F:hydrolase activity"/>
    <property type="evidence" value="ECO:0007669"/>
    <property type="project" value="UniProtKB-KW"/>
</dbReference>
<name>A0A916UEA3_9HYPH</name>
<feature type="chain" id="PRO_5036926407" evidence="1">
    <location>
        <begin position="27"/>
        <end position="275"/>
    </location>
</feature>
<reference evidence="3" key="1">
    <citation type="journal article" date="2014" name="Int. J. Syst. Evol. Microbiol.">
        <title>Complete genome sequence of Corynebacterium casei LMG S-19264T (=DSM 44701T), isolated from a smear-ripened cheese.</title>
        <authorList>
            <consortium name="US DOE Joint Genome Institute (JGI-PGF)"/>
            <person name="Walter F."/>
            <person name="Albersmeier A."/>
            <person name="Kalinowski J."/>
            <person name="Ruckert C."/>
        </authorList>
    </citation>
    <scope>NUCLEOTIDE SEQUENCE</scope>
    <source>
        <strain evidence="3">CGMCC 1.12919</strain>
    </source>
</reference>
<comment type="caution">
    <text evidence="3">The sequence shown here is derived from an EMBL/GenBank/DDBJ whole genome shotgun (WGS) entry which is preliminary data.</text>
</comment>
<evidence type="ECO:0000313" key="3">
    <source>
        <dbReference type="EMBL" id="GGC69837.1"/>
    </source>
</evidence>
<evidence type="ECO:0000259" key="2">
    <source>
        <dbReference type="Pfam" id="PF12697"/>
    </source>
</evidence>
<gene>
    <name evidence="3" type="ORF">GCM10010994_30500</name>
</gene>